<feature type="compositionally biased region" description="Low complexity" evidence="5">
    <location>
        <begin position="519"/>
        <end position="532"/>
    </location>
</feature>
<keyword evidence="9" id="KW-1185">Reference proteome</keyword>
<evidence type="ECO:0000256" key="2">
    <source>
        <dbReference type="ARBA" id="ARBA00022692"/>
    </source>
</evidence>
<evidence type="ECO:0000313" key="9">
    <source>
        <dbReference type="Proteomes" id="UP000093000"/>
    </source>
</evidence>
<gene>
    <name evidence="8" type="primary">VTC4_0</name>
    <name evidence="8" type="ORF">A0J61_08303</name>
</gene>
<accession>A0A1C7N4R2</accession>
<evidence type="ECO:0000256" key="1">
    <source>
        <dbReference type="ARBA" id="ARBA00004127"/>
    </source>
</evidence>
<dbReference type="AlphaFoldDB" id="A0A1C7N4R2"/>
<comment type="subcellular location">
    <subcellularLocation>
        <location evidence="1">Endomembrane system</location>
        <topology evidence="1">Multi-pass membrane protein</topology>
    </subcellularLocation>
</comment>
<evidence type="ECO:0000256" key="3">
    <source>
        <dbReference type="ARBA" id="ARBA00022989"/>
    </source>
</evidence>
<feature type="region of interest" description="Disordered" evidence="5">
    <location>
        <begin position="554"/>
        <end position="574"/>
    </location>
</feature>
<dbReference type="InterPro" id="IPR018966">
    <property type="entry name" value="VTC_domain"/>
</dbReference>
<keyword evidence="3 6" id="KW-1133">Transmembrane helix</keyword>
<dbReference type="STRING" id="101091.A0A1C7N4R2"/>
<feature type="region of interest" description="Disordered" evidence="5">
    <location>
        <begin position="517"/>
        <end position="537"/>
    </location>
</feature>
<keyword evidence="2 6" id="KW-0812">Transmembrane</keyword>
<dbReference type="Proteomes" id="UP000093000">
    <property type="component" value="Unassembled WGS sequence"/>
</dbReference>
<proteinExistence type="predicted"/>
<dbReference type="GO" id="GO:0006799">
    <property type="term" value="P:polyphosphate biosynthetic process"/>
    <property type="evidence" value="ECO:0007669"/>
    <property type="project" value="UniProtKB-ARBA"/>
</dbReference>
<dbReference type="InterPro" id="IPR051572">
    <property type="entry name" value="VTC_Complex_Subunit"/>
</dbReference>
<evidence type="ECO:0000313" key="8">
    <source>
        <dbReference type="EMBL" id="OBZ83646.1"/>
    </source>
</evidence>
<sequence>MNQTNFPIYWMPLPESQDLLSLIAQPISCEEDWIENLYLPWQIFYIDYIDLKTTVMDNLWAQRLQAEWDKLHQFYLSKKEEIHKAFQQVNNGSYDSFETISTDIYHLHQFLKLNYRGLLHLFMLHDRLYEKSTYDARSKSPYFKNYFWDDASRAVHELAINTNQLFINNRYSPLDAYLKNVVQTSSSSNQTDAKNCRTVAKKYWVHPSHLLELTLLLSKEAFIVENPIACAGAKTQIKHPLYQQSGRKPIVSTVYLDTDLFEDYHNNLELISTIQSSQAKTTTATLSRSRAFASDKVEVPKVYALEHKIHRVVQDAHEYCIDKRIQVEQKNLNDWIQSAYSINEVLDDPLMEYSKEKQIIEGSSKNEMKQDYIQWEEEMRKTSRKPVLHVTQNRIVYASQGQSVFITIDTDITMMHMSQPEVSSSSSALPQATSFPYCVVQVHGELEEDSKLCHTLMRLVENRLLYATDHFSIYLHGVATLFADQVDRLPYWFGLPSELFEPNNNNWLDRHFSEIPNASSTRPTSSRRSSSTLYHDRASSSATASTIITCFENDSESDDSASSSSSSSSKQQHKILPMPTFQLKHDMSLLRPTWYQKGNFRRSFDSVCSFDHPTSSRSDPANCRDCMIYVSHGNHDEQDEWADQQSRNSMHYSYQESRILSSFFYKIFWPSRLRSLEKEPLLGANRKRCYLSFYKTQDDLVPNPITKSMHALTTFLILIVLCLPLSVYFILKVN</sequence>
<dbReference type="PANTHER" id="PTHR46140">
    <property type="entry name" value="VACUOLAR TRANSPORTER CHAPERONE 1-RELATED"/>
    <property type="match status" value="1"/>
</dbReference>
<keyword evidence="4 6" id="KW-0472">Membrane</keyword>
<dbReference type="Pfam" id="PF09359">
    <property type="entry name" value="VTC"/>
    <property type="match status" value="1"/>
</dbReference>
<name>A0A1C7N4R2_9FUNG</name>
<dbReference type="InParanoid" id="A0A1C7N4R2"/>
<evidence type="ECO:0000259" key="7">
    <source>
        <dbReference type="Pfam" id="PF09359"/>
    </source>
</evidence>
<dbReference type="OrthoDB" id="6493944at2759"/>
<feature type="transmembrane region" description="Helical" evidence="6">
    <location>
        <begin position="709"/>
        <end position="731"/>
    </location>
</feature>
<evidence type="ECO:0000256" key="4">
    <source>
        <dbReference type="ARBA" id="ARBA00023136"/>
    </source>
</evidence>
<reference evidence="8 9" key="1">
    <citation type="submission" date="2016-03" db="EMBL/GenBank/DDBJ databases">
        <title>Choanephora cucurbitarum.</title>
        <authorList>
            <person name="Min B."/>
            <person name="Park H."/>
            <person name="Park J.-H."/>
            <person name="Shin H.-D."/>
            <person name="Choi I.-G."/>
        </authorList>
    </citation>
    <scope>NUCLEOTIDE SEQUENCE [LARGE SCALE GENOMIC DNA]</scope>
    <source>
        <strain evidence="8 9">KUS-F28377</strain>
    </source>
</reference>
<feature type="compositionally biased region" description="Low complexity" evidence="5">
    <location>
        <begin position="560"/>
        <end position="569"/>
    </location>
</feature>
<dbReference type="PANTHER" id="PTHR46140:SF1">
    <property type="entry name" value="VACUOLAR TRANSPORTER CHAPERONE COMPLEX SUBUNIT 4-RELATED"/>
    <property type="match status" value="1"/>
</dbReference>
<dbReference type="InterPro" id="IPR042267">
    <property type="entry name" value="VTC_sf"/>
</dbReference>
<dbReference type="Gene3D" id="3.20.100.30">
    <property type="entry name" value="VTC, catalytic tunnel domain"/>
    <property type="match status" value="1"/>
</dbReference>
<comment type="caution">
    <text evidence="8">The sequence shown here is derived from an EMBL/GenBank/DDBJ whole genome shotgun (WGS) entry which is preliminary data.</text>
</comment>
<evidence type="ECO:0000256" key="6">
    <source>
        <dbReference type="SAM" id="Phobius"/>
    </source>
</evidence>
<dbReference type="EMBL" id="LUGH01000627">
    <property type="protein sequence ID" value="OBZ83646.1"/>
    <property type="molecule type" value="Genomic_DNA"/>
</dbReference>
<evidence type="ECO:0000256" key="5">
    <source>
        <dbReference type="SAM" id="MobiDB-lite"/>
    </source>
</evidence>
<protein>
    <submittedName>
        <fullName evidence="8">Vacuolar transporter chaperone 4</fullName>
    </submittedName>
</protein>
<dbReference type="GO" id="GO:0012505">
    <property type="term" value="C:endomembrane system"/>
    <property type="evidence" value="ECO:0007669"/>
    <property type="project" value="UniProtKB-SubCell"/>
</dbReference>
<feature type="domain" description="VTC" evidence="7">
    <location>
        <begin position="200"/>
        <end position="482"/>
    </location>
</feature>
<organism evidence="8 9">
    <name type="scientific">Choanephora cucurbitarum</name>
    <dbReference type="NCBI Taxonomy" id="101091"/>
    <lineage>
        <taxon>Eukaryota</taxon>
        <taxon>Fungi</taxon>
        <taxon>Fungi incertae sedis</taxon>
        <taxon>Mucoromycota</taxon>
        <taxon>Mucoromycotina</taxon>
        <taxon>Mucoromycetes</taxon>
        <taxon>Mucorales</taxon>
        <taxon>Mucorineae</taxon>
        <taxon>Choanephoraceae</taxon>
        <taxon>Choanephoroideae</taxon>
        <taxon>Choanephora</taxon>
    </lineage>
</organism>